<keyword evidence="1" id="KW-0812">Transmembrane</keyword>
<evidence type="ECO:0000313" key="3">
    <source>
        <dbReference type="Proteomes" id="UP000613193"/>
    </source>
</evidence>
<feature type="transmembrane region" description="Helical" evidence="1">
    <location>
        <begin position="12"/>
        <end position="33"/>
    </location>
</feature>
<keyword evidence="1" id="KW-0472">Membrane</keyword>
<gene>
    <name evidence="2" type="ORF">I5M19_08415</name>
</gene>
<comment type="caution">
    <text evidence="2">The sequence shown here is derived from an EMBL/GenBank/DDBJ whole genome shotgun (WGS) entry which is preliminary data.</text>
</comment>
<proteinExistence type="predicted"/>
<feature type="transmembrane region" description="Helical" evidence="1">
    <location>
        <begin position="83"/>
        <end position="103"/>
    </location>
</feature>
<keyword evidence="1" id="KW-1133">Transmembrane helix</keyword>
<sequence>MEIRTTKAAQLTYGLFYPAFFGNMIYDIVQALIDPTARVSGTHPGFLQGVELWIGLLLIIYFAIDYIHLYVDMKAADMTESKTPLYIICDILSSLLFFLAFVALKYHHANVSAVLVGLVPLVITFYKWELLKNGSELIVIVIFGVISTFSTIPYFIQSEKDYSYYYFCNLLSCVLFYTIYVFFLRAFLNKKANSVTS</sequence>
<accession>A0A934UMX7</accession>
<dbReference type="Proteomes" id="UP000613193">
    <property type="component" value="Unassembled WGS sequence"/>
</dbReference>
<feature type="transmembrane region" description="Helical" evidence="1">
    <location>
        <begin position="109"/>
        <end position="126"/>
    </location>
</feature>
<dbReference type="EMBL" id="JAEHFW010000001">
    <property type="protein sequence ID" value="MBK0379326.1"/>
    <property type="molecule type" value="Genomic_DNA"/>
</dbReference>
<feature type="transmembrane region" description="Helical" evidence="1">
    <location>
        <begin position="162"/>
        <end position="183"/>
    </location>
</feature>
<evidence type="ECO:0000313" key="2">
    <source>
        <dbReference type="EMBL" id="MBK0379326.1"/>
    </source>
</evidence>
<feature type="transmembrane region" description="Helical" evidence="1">
    <location>
        <begin position="53"/>
        <end position="71"/>
    </location>
</feature>
<dbReference type="AlphaFoldDB" id="A0A934UMX7"/>
<protein>
    <submittedName>
        <fullName evidence="2">Uncharacterized protein</fullName>
    </submittedName>
</protein>
<keyword evidence="3" id="KW-1185">Reference proteome</keyword>
<dbReference type="RefSeq" id="WP_200065760.1">
    <property type="nucleotide sequence ID" value="NZ_JAEHFW010000001.1"/>
</dbReference>
<evidence type="ECO:0000256" key="1">
    <source>
        <dbReference type="SAM" id="Phobius"/>
    </source>
</evidence>
<feature type="transmembrane region" description="Helical" evidence="1">
    <location>
        <begin position="138"/>
        <end position="156"/>
    </location>
</feature>
<name>A0A934UMX7_9SPHI</name>
<reference evidence="2" key="1">
    <citation type="submission" date="2020-12" db="EMBL/GenBank/DDBJ databases">
        <title>Bacterial novel species Mucilaginibacter sp. SD-g isolated from soil.</title>
        <authorList>
            <person name="Jung H.-Y."/>
        </authorList>
    </citation>
    <scope>NUCLEOTIDE SEQUENCE</scope>
    <source>
        <strain evidence="2">SD-g</strain>
    </source>
</reference>
<organism evidence="2 3">
    <name type="scientific">Mucilaginibacter segetis</name>
    <dbReference type="NCBI Taxonomy" id="2793071"/>
    <lineage>
        <taxon>Bacteria</taxon>
        <taxon>Pseudomonadati</taxon>
        <taxon>Bacteroidota</taxon>
        <taxon>Sphingobacteriia</taxon>
        <taxon>Sphingobacteriales</taxon>
        <taxon>Sphingobacteriaceae</taxon>
        <taxon>Mucilaginibacter</taxon>
    </lineage>
</organism>